<evidence type="ECO:0000256" key="3">
    <source>
        <dbReference type="ARBA" id="ARBA00022737"/>
    </source>
</evidence>
<evidence type="ECO:0000256" key="1">
    <source>
        <dbReference type="ARBA" id="ARBA00004123"/>
    </source>
</evidence>
<evidence type="ECO:0000313" key="10">
    <source>
        <dbReference type="EMBL" id="EOD47777.1"/>
    </source>
</evidence>
<keyword evidence="4 7" id="KW-0863">Zinc-finger</keyword>
<dbReference type="InterPro" id="IPR007219">
    <property type="entry name" value="XnlR_reg_dom"/>
</dbReference>
<evidence type="ECO:0000256" key="8">
    <source>
        <dbReference type="SAM" id="MobiDB-lite"/>
    </source>
</evidence>
<keyword evidence="2" id="KW-0479">Metal-binding</keyword>
<dbReference type="eggNOG" id="KOG1721">
    <property type="taxonomic scope" value="Eukaryota"/>
</dbReference>
<evidence type="ECO:0000259" key="9">
    <source>
        <dbReference type="PROSITE" id="PS50157"/>
    </source>
</evidence>
<dbReference type="AlphaFoldDB" id="R1EJQ0"/>
<feature type="domain" description="C2H2-type" evidence="9">
    <location>
        <begin position="57"/>
        <end position="86"/>
    </location>
</feature>
<dbReference type="PROSITE" id="PS00028">
    <property type="entry name" value="ZINC_FINGER_C2H2_1"/>
    <property type="match status" value="2"/>
</dbReference>
<dbReference type="GO" id="GO:0006351">
    <property type="term" value="P:DNA-templated transcription"/>
    <property type="evidence" value="ECO:0007669"/>
    <property type="project" value="InterPro"/>
</dbReference>
<dbReference type="GO" id="GO:0008270">
    <property type="term" value="F:zinc ion binding"/>
    <property type="evidence" value="ECO:0007669"/>
    <property type="project" value="UniProtKB-KW"/>
</dbReference>
<dbReference type="InterPro" id="IPR051059">
    <property type="entry name" value="VerF-like"/>
</dbReference>
<dbReference type="InterPro" id="IPR013087">
    <property type="entry name" value="Znf_C2H2_type"/>
</dbReference>
<dbReference type="Pfam" id="PF00096">
    <property type="entry name" value="zf-C2H2"/>
    <property type="match status" value="2"/>
</dbReference>
<feature type="domain" description="C2H2-type" evidence="9">
    <location>
        <begin position="30"/>
        <end position="57"/>
    </location>
</feature>
<dbReference type="HOGENOM" id="CLU_005988_0_0_1"/>
<feature type="compositionally biased region" description="Polar residues" evidence="8">
    <location>
        <begin position="95"/>
        <end position="104"/>
    </location>
</feature>
<dbReference type="PANTHER" id="PTHR40626">
    <property type="entry name" value="MIP31509P"/>
    <property type="match status" value="1"/>
</dbReference>
<dbReference type="GO" id="GO:0000981">
    <property type="term" value="F:DNA-binding transcription factor activity, RNA polymerase II-specific"/>
    <property type="evidence" value="ECO:0007669"/>
    <property type="project" value="InterPro"/>
</dbReference>
<evidence type="ECO:0000256" key="6">
    <source>
        <dbReference type="ARBA" id="ARBA00023242"/>
    </source>
</evidence>
<proteinExistence type="predicted"/>
<feature type="region of interest" description="Disordered" evidence="8">
    <location>
        <begin position="77"/>
        <end position="123"/>
    </location>
</feature>
<name>R1EJQ0_BOTPV</name>
<gene>
    <name evidence="10" type="ORF">UCRNP2_5472</name>
</gene>
<dbReference type="InterPro" id="IPR036236">
    <property type="entry name" value="Znf_C2H2_sf"/>
</dbReference>
<dbReference type="CDD" id="cd12148">
    <property type="entry name" value="fungal_TF_MHR"/>
    <property type="match status" value="1"/>
</dbReference>
<dbReference type="KEGG" id="npa:UCRNP2_5472"/>
<reference evidence="11" key="1">
    <citation type="journal article" date="2013" name="Genome Announc.">
        <title>Draft genome sequence of Neofusicoccum parvum isolate UCR-NP2, a fungal vascular pathogen associated with grapevine cankers.</title>
        <authorList>
            <person name="Blanco-Ulate B."/>
            <person name="Rolshausen P."/>
            <person name="Cantu D."/>
        </authorList>
    </citation>
    <scope>NUCLEOTIDE SEQUENCE [LARGE SCALE GENOMIC DNA]</scope>
    <source>
        <strain evidence="11">UCR-NP2</strain>
    </source>
</reference>
<evidence type="ECO:0000256" key="4">
    <source>
        <dbReference type="ARBA" id="ARBA00022771"/>
    </source>
</evidence>
<dbReference type="GO" id="GO:0005634">
    <property type="term" value="C:nucleus"/>
    <property type="evidence" value="ECO:0007669"/>
    <property type="project" value="UniProtKB-SubCell"/>
</dbReference>
<evidence type="ECO:0000313" key="11">
    <source>
        <dbReference type="Proteomes" id="UP000013521"/>
    </source>
</evidence>
<evidence type="ECO:0000256" key="5">
    <source>
        <dbReference type="ARBA" id="ARBA00022833"/>
    </source>
</evidence>
<dbReference type="GO" id="GO:0000785">
    <property type="term" value="C:chromatin"/>
    <property type="evidence" value="ECO:0007669"/>
    <property type="project" value="TreeGrafter"/>
</dbReference>
<keyword evidence="6" id="KW-0539">Nucleus</keyword>
<dbReference type="Pfam" id="PF04082">
    <property type="entry name" value="Fungal_trans"/>
    <property type="match status" value="1"/>
</dbReference>
<comment type="subcellular location">
    <subcellularLocation>
        <location evidence="1">Nucleus</location>
    </subcellularLocation>
</comment>
<dbReference type="EMBL" id="KB916303">
    <property type="protein sequence ID" value="EOD47777.1"/>
    <property type="molecule type" value="Genomic_DNA"/>
</dbReference>
<organism evidence="10 11">
    <name type="scientific">Botryosphaeria parva (strain UCR-NP2)</name>
    <name type="common">Grapevine canker fungus</name>
    <name type="synonym">Neofusicoccum parvum</name>
    <dbReference type="NCBI Taxonomy" id="1287680"/>
    <lineage>
        <taxon>Eukaryota</taxon>
        <taxon>Fungi</taxon>
        <taxon>Dikarya</taxon>
        <taxon>Ascomycota</taxon>
        <taxon>Pezizomycotina</taxon>
        <taxon>Dothideomycetes</taxon>
        <taxon>Dothideomycetes incertae sedis</taxon>
        <taxon>Botryosphaeriales</taxon>
        <taxon>Botryosphaeriaceae</taxon>
        <taxon>Neofusicoccum</taxon>
    </lineage>
</organism>
<sequence>MQRSASPSELPTKYTKTGRISKAKKGLKVHLCESCGKSYTRAEHLRRHQQNHSDSTLQCDWPGCGKSFHRTDLLERHRERHQDPSQHDDDETRRSSVASQSSYMSGGAVTPAPPASQPVARPVEAQSYPVASSGIEPAMPASTSSAPNMKPYHTTHSYARTGVPVGVEDVSHAGSMFNDYRWSPPPEYPVPSSDYTSPGHISQYPDFSYVPHPYPAYRPRTLSNASFIEAWTQPAAPRSPASAASTQPFYWLDVDRADQHHTSFSGSSGVASYATSDTSIYNYATDHHQMHAPSYFSTSTTASYRSFDDLDTEEYRLLFPPQPLGIPSIDPQQMNDHLDKYWQAFHPHFPIKHRPTFDSEKPLCLAAMLAVGAQYSSVVGARAESRALHEKCLKALAKREHEGLPINARICDMQAVFLIELLSQFRGKRASNSLSATFKGMFRSLAADHTAHPTASVDSLVPLPPHSDNITLSRQWTAWVSASEKTRLLTACAILEAQANTLLARPDADSTVPGLSLPAPAPLTAWNAHHEKIRCDEHAAAKETVKHWTNGLNDPSAIDCPQQARVALQEALAALRLAADANTVDASSALAPGAELVLFYASLVLWAAVAAASASRAPFTLTPPPIHPQHLHQNADDAVRAVHAFLTEEAAHSIDNIATFMQTWRDGVEAVLHWACEALSGSEAPGELVGGCVRVTEGLKKKAWVGAWF</sequence>
<dbReference type="Proteomes" id="UP000013521">
    <property type="component" value="Unassembled WGS sequence"/>
</dbReference>
<evidence type="ECO:0000256" key="7">
    <source>
        <dbReference type="PROSITE-ProRule" id="PRU00042"/>
    </source>
</evidence>
<dbReference type="OrthoDB" id="6077919at2759"/>
<feature type="region of interest" description="Disordered" evidence="8">
    <location>
        <begin position="1"/>
        <end position="25"/>
    </location>
</feature>
<accession>R1EJQ0</accession>
<dbReference type="SUPFAM" id="SSF57667">
    <property type="entry name" value="beta-beta-alpha zinc fingers"/>
    <property type="match status" value="1"/>
</dbReference>
<evidence type="ECO:0000256" key="2">
    <source>
        <dbReference type="ARBA" id="ARBA00022723"/>
    </source>
</evidence>
<keyword evidence="5" id="KW-0862">Zinc</keyword>
<protein>
    <submittedName>
        <fullName evidence="10">Putative c2h2 finger domain protein</fullName>
    </submittedName>
</protein>
<dbReference type="GO" id="GO:0000978">
    <property type="term" value="F:RNA polymerase II cis-regulatory region sequence-specific DNA binding"/>
    <property type="evidence" value="ECO:0007669"/>
    <property type="project" value="InterPro"/>
</dbReference>
<keyword evidence="3" id="KW-0677">Repeat</keyword>
<dbReference type="PROSITE" id="PS50157">
    <property type="entry name" value="ZINC_FINGER_C2H2_2"/>
    <property type="match status" value="2"/>
</dbReference>
<dbReference type="Gene3D" id="3.30.160.60">
    <property type="entry name" value="Classic Zinc Finger"/>
    <property type="match status" value="2"/>
</dbReference>
<feature type="compositionally biased region" description="Basic and acidic residues" evidence="8">
    <location>
        <begin position="77"/>
        <end position="94"/>
    </location>
</feature>
<dbReference type="PANTHER" id="PTHR40626:SF11">
    <property type="entry name" value="ZINC FINGER PROTEIN YPR022C"/>
    <property type="match status" value="1"/>
</dbReference>
<dbReference type="SMART" id="SM00355">
    <property type="entry name" value="ZnF_C2H2"/>
    <property type="match status" value="2"/>
</dbReference>